<dbReference type="GO" id="GO:0005737">
    <property type="term" value="C:cytoplasm"/>
    <property type="evidence" value="ECO:0007669"/>
    <property type="project" value="TreeGrafter"/>
</dbReference>
<dbReference type="SFLD" id="SFLDG01200">
    <property type="entry name" value="SUF1.1"/>
    <property type="match status" value="1"/>
</dbReference>
<dbReference type="InterPro" id="IPR050931">
    <property type="entry name" value="Mito_Protein_Transport_Metaxin"/>
</dbReference>
<dbReference type="PANTHER" id="PTHR12289">
    <property type="entry name" value="METAXIN RELATED"/>
    <property type="match status" value="1"/>
</dbReference>
<dbReference type="AlphaFoldDB" id="A0A8S1HR06"/>
<dbReference type="Gene3D" id="3.40.30.10">
    <property type="entry name" value="Glutaredoxin"/>
    <property type="match status" value="1"/>
</dbReference>
<dbReference type="InterPro" id="IPR036282">
    <property type="entry name" value="Glutathione-S-Trfase_C_sf"/>
</dbReference>
<dbReference type="Proteomes" id="UP000835052">
    <property type="component" value="Unassembled WGS sequence"/>
</dbReference>
<dbReference type="InterPro" id="IPR033468">
    <property type="entry name" value="Metaxin_GST"/>
</dbReference>
<proteinExistence type="inferred from homology"/>
<organism evidence="4 5">
    <name type="scientific">Caenorhabditis auriculariae</name>
    <dbReference type="NCBI Taxonomy" id="2777116"/>
    <lineage>
        <taxon>Eukaryota</taxon>
        <taxon>Metazoa</taxon>
        <taxon>Ecdysozoa</taxon>
        <taxon>Nematoda</taxon>
        <taxon>Chromadorea</taxon>
        <taxon>Rhabditida</taxon>
        <taxon>Rhabditina</taxon>
        <taxon>Rhabditomorpha</taxon>
        <taxon>Rhabditoidea</taxon>
        <taxon>Rhabditidae</taxon>
        <taxon>Peloderinae</taxon>
        <taxon>Caenorhabditis</taxon>
    </lineage>
</organism>
<evidence type="ECO:0000313" key="4">
    <source>
        <dbReference type="EMBL" id="CAD6197788.1"/>
    </source>
</evidence>
<evidence type="ECO:0000259" key="2">
    <source>
        <dbReference type="Pfam" id="PF17171"/>
    </source>
</evidence>
<sequence>MRALCSIPAQLLRNTANATKLAATSGNFELCNRRYKSSGPQKMNWKQDVVYLYQFPRPATKAPSLSPFCLKIETFLRVYGIKYESISSWITLKQSPRGLLPFIELNGQQIADSQVIVWTLQKHFKIEDSLKGEERGTARALERMIDLSTNYALLVDKTVNNAHLLLSRSVSGAPLPGFLTNIFAKRFSEIARKRVNGVLGSLSKEELKILLRKDIQAIDDVLGDKKFLFGDRITSTDCSVFGQLGATFYLPYRQEITDLLEDDFPRVRHYLDRIRSHYYPEWKDE</sequence>
<dbReference type="OrthoDB" id="5809458at2759"/>
<reference evidence="4" key="1">
    <citation type="submission" date="2020-10" db="EMBL/GenBank/DDBJ databases">
        <authorList>
            <person name="Kikuchi T."/>
        </authorList>
    </citation>
    <scope>NUCLEOTIDE SEQUENCE</scope>
    <source>
        <strain evidence="4">NKZ352</strain>
    </source>
</reference>
<evidence type="ECO:0000259" key="3">
    <source>
        <dbReference type="Pfam" id="PF17172"/>
    </source>
</evidence>
<feature type="domain" description="Thioredoxin-like fold" evidence="3">
    <location>
        <begin position="67"/>
        <end position="158"/>
    </location>
</feature>
<dbReference type="InterPro" id="IPR040079">
    <property type="entry name" value="Glutathione_S-Trfase"/>
</dbReference>
<evidence type="ECO:0000256" key="1">
    <source>
        <dbReference type="ARBA" id="ARBA00006475"/>
    </source>
</evidence>
<dbReference type="SUPFAM" id="SSF47616">
    <property type="entry name" value="GST C-terminal domain-like"/>
    <property type="match status" value="1"/>
</dbReference>
<protein>
    <submittedName>
        <fullName evidence="4">Uncharacterized protein</fullName>
    </submittedName>
</protein>
<dbReference type="Gene3D" id="1.20.1050.10">
    <property type="match status" value="1"/>
</dbReference>
<keyword evidence="5" id="KW-1185">Reference proteome</keyword>
<dbReference type="PANTHER" id="PTHR12289:SF32">
    <property type="entry name" value="GST_C_6 DOMAIN-CONTAINING PROTEIN"/>
    <property type="match status" value="1"/>
</dbReference>
<comment type="caution">
    <text evidence="4">The sequence shown here is derived from an EMBL/GenBank/DDBJ whole genome shotgun (WGS) entry which is preliminary data.</text>
</comment>
<gene>
    <name evidence="4" type="ORF">CAUJ_LOCUS13696</name>
</gene>
<comment type="similarity">
    <text evidence="1">Belongs to the FAX family.</text>
</comment>
<accession>A0A8S1HR06</accession>
<dbReference type="CDD" id="cd03193">
    <property type="entry name" value="GST_C_Metaxin"/>
    <property type="match status" value="1"/>
</dbReference>
<dbReference type="SFLD" id="SFLDG01180">
    <property type="entry name" value="SUF1"/>
    <property type="match status" value="1"/>
</dbReference>
<dbReference type="CDD" id="cd03080">
    <property type="entry name" value="GST_N_Metaxin_like"/>
    <property type="match status" value="1"/>
</dbReference>
<feature type="domain" description="Metaxin glutathione S-transferase" evidence="2">
    <location>
        <begin position="212"/>
        <end position="274"/>
    </location>
</feature>
<name>A0A8S1HR06_9PELO</name>
<dbReference type="InterPro" id="IPR026928">
    <property type="entry name" value="FAX/IsoI-like"/>
</dbReference>
<dbReference type="Pfam" id="PF17171">
    <property type="entry name" value="GST_C_6"/>
    <property type="match status" value="1"/>
</dbReference>
<dbReference type="InterPro" id="IPR036249">
    <property type="entry name" value="Thioredoxin-like_sf"/>
</dbReference>
<dbReference type="Pfam" id="PF17172">
    <property type="entry name" value="GST_N_4"/>
    <property type="match status" value="1"/>
</dbReference>
<dbReference type="InterPro" id="IPR012336">
    <property type="entry name" value="Thioredoxin-like_fold"/>
</dbReference>
<evidence type="ECO:0000313" key="5">
    <source>
        <dbReference type="Proteomes" id="UP000835052"/>
    </source>
</evidence>
<dbReference type="EMBL" id="CAJGYM010000104">
    <property type="protein sequence ID" value="CAD6197788.1"/>
    <property type="molecule type" value="Genomic_DNA"/>
</dbReference>
<dbReference type="SUPFAM" id="SSF52833">
    <property type="entry name" value="Thioredoxin-like"/>
    <property type="match status" value="1"/>
</dbReference>
<dbReference type="SFLD" id="SFLDS00019">
    <property type="entry name" value="Glutathione_Transferase_(cytos"/>
    <property type="match status" value="1"/>
</dbReference>